<accession>A0A4Z0NV52</accession>
<name>A0A4Z0NV52_9HYPH</name>
<sequence length="73" mass="7738">MRIALSILAILAQSAVLTPTAVMAQTAPDPAPADARQVCEAKADQTGITGDGRETYLRECEAGERLVRGNARR</sequence>
<feature type="signal peptide" evidence="1">
    <location>
        <begin position="1"/>
        <end position="24"/>
    </location>
</feature>
<proteinExistence type="predicted"/>
<evidence type="ECO:0000256" key="1">
    <source>
        <dbReference type="SAM" id="SignalP"/>
    </source>
</evidence>
<reference evidence="2 3" key="1">
    <citation type="submission" date="2019-04" db="EMBL/GenBank/DDBJ databases">
        <authorList>
            <person name="Feng G."/>
            <person name="Zhu H."/>
        </authorList>
    </citation>
    <scope>NUCLEOTIDE SEQUENCE [LARGE SCALE GENOMIC DNA]</scope>
    <source>
        <strain evidence="2 3">6HR-1</strain>
    </source>
</reference>
<dbReference type="Proteomes" id="UP000297535">
    <property type="component" value="Unassembled WGS sequence"/>
</dbReference>
<evidence type="ECO:0000313" key="2">
    <source>
        <dbReference type="EMBL" id="TGE00804.1"/>
    </source>
</evidence>
<comment type="caution">
    <text evidence="2">The sequence shown here is derived from an EMBL/GenBank/DDBJ whole genome shotgun (WGS) entry which is preliminary data.</text>
</comment>
<evidence type="ECO:0008006" key="4">
    <source>
        <dbReference type="Google" id="ProtNLM"/>
    </source>
</evidence>
<dbReference type="EMBL" id="SRLB01000005">
    <property type="protein sequence ID" value="TGE00804.1"/>
    <property type="molecule type" value="Genomic_DNA"/>
</dbReference>
<dbReference type="AlphaFoldDB" id="A0A4Z0NV52"/>
<keyword evidence="1" id="KW-0732">Signal</keyword>
<organism evidence="2 3">
    <name type="scientific">Methylobacterium nonmethylotrophicum</name>
    <dbReference type="NCBI Taxonomy" id="1141884"/>
    <lineage>
        <taxon>Bacteria</taxon>
        <taxon>Pseudomonadati</taxon>
        <taxon>Pseudomonadota</taxon>
        <taxon>Alphaproteobacteria</taxon>
        <taxon>Hyphomicrobiales</taxon>
        <taxon>Methylobacteriaceae</taxon>
        <taxon>Methylobacterium</taxon>
    </lineage>
</organism>
<protein>
    <recommendedName>
        <fullName evidence="4">PsiF repeat-containing protein</fullName>
    </recommendedName>
</protein>
<dbReference type="OrthoDB" id="8003642at2"/>
<feature type="chain" id="PRO_5021268061" description="PsiF repeat-containing protein" evidence="1">
    <location>
        <begin position="25"/>
        <end position="73"/>
    </location>
</feature>
<evidence type="ECO:0000313" key="3">
    <source>
        <dbReference type="Proteomes" id="UP000297535"/>
    </source>
</evidence>
<keyword evidence="3" id="KW-1185">Reference proteome</keyword>
<gene>
    <name evidence="2" type="ORF">EU555_08685</name>
</gene>
<dbReference type="RefSeq" id="WP_135414268.1">
    <property type="nucleotide sequence ID" value="NZ_SRLB01000005.1"/>
</dbReference>